<proteinExistence type="predicted"/>
<organism evidence="4 5">
    <name type="scientific">Pseudomonas putida</name>
    <name type="common">Arthrobacter siderocapsulatus</name>
    <dbReference type="NCBI Taxonomy" id="303"/>
    <lineage>
        <taxon>Bacteria</taxon>
        <taxon>Pseudomonadati</taxon>
        <taxon>Pseudomonadota</taxon>
        <taxon>Gammaproteobacteria</taxon>
        <taxon>Pseudomonadales</taxon>
        <taxon>Pseudomonadaceae</taxon>
        <taxon>Pseudomonas</taxon>
    </lineage>
</organism>
<dbReference type="InterPro" id="IPR036770">
    <property type="entry name" value="Ankyrin_rpt-contain_sf"/>
</dbReference>
<keyword evidence="1" id="KW-0677">Repeat</keyword>
<keyword evidence="2 3" id="KW-0040">ANK repeat</keyword>
<dbReference type="SUPFAM" id="SSF48403">
    <property type="entry name" value="Ankyrin repeat"/>
    <property type="match status" value="1"/>
</dbReference>
<dbReference type="InterPro" id="IPR050889">
    <property type="entry name" value="Dendritic_Spine_Reg/Scaffold"/>
</dbReference>
<dbReference type="InterPro" id="IPR002110">
    <property type="entry name" value="Ankyrin_rpt"/>
</dbReference>
<protein>
    <submittedName>
        <fullName evidence="4">Ankyrin repeat domain-containing protein</fullName>
    </submittedName>
</protein>
<evidence type="ECO:0000313" key="4">
    <source>
        <dbReference type="EMBL" id="MBI6885116.1"/>
    </source>
</evidence>
<feature type="repeat" description="ANK" evidence="3">
    <location>
        <begin position="39"/>
        <end position="71"/>
    </location>
</feature>
<evidence type="ECO:0000256" key="1">
    <source>
        <dbReference type="ARBA" id="ARBA00022737"/>
    </source>
</evidence>
<dbReference type="Pfam" id="PF12796">
    <property type="entry name" value="Ank_2"/>
    <property type="match status" value="2"/>
</dbReference>
<comment type="caution">
    <text evidence="4">The sequence shown here is derived from an EMBL/GenBank/DDBJ whole genome shotgun (WGS) entry which is preliminary data.</text>
</comment>
<dbReference type="SMART" id="SM00248">
    <property type="entry name" value="ANK"/>
    <property type="match status" value="3"/>
</dbReference>
<sequence length="204" mass="21614">MLANEELSSNPFDAARAGLCEDILTFLCDEVDIDEPNKQGNTMLMLAAWYGHEDAVELLLQKGASPTFINANGSSVLQYGSRNSKVLSLLLNTPAAEHINHQDDDGITPLIQATNIVEGVFKELDLALIPDRIVCVEALLAAGADINLASDKGRTALMNAAFIGDAHLVEALLLGNPDVGIVCAGGKRAVEWASSEKVAQMLGS</sequence>
<dbReference type="RefSeq" id="WP_198747519.1">
    <property type="nucleotide sequence ID" value="NZ_JAEHTE010000015.1"/>
</dbReference>
<dbReference type="PANTHER" id="PTHR24166:SF48">
    <property type="entry name" value="PROTEIN VAPYRIN"/>
    <property type="match status" value="1"/>
</dbReference>
<dbReference type="PANTHER" id="PTHR24166">
    <property type="entry name" value="ROLLING PEBBLES, ISOFORM B"/>
    <property type="match status" value="1"/>
</dbReference>
<dbReference type="PRINTS" id="PR01415">
    <property type="entry name" value="ANKYRIN"/>
</dbReference>
<dbReference type="AlphaFoldDB" id="A0A8I1EGK0"/>
<dbReference type="Gene3D" id="1.25.40.20">
    <property type="entry name" value="Ankyrin repeat-containing domain"/>
    <property type="match status" value="2"/>
</dbReference>
<dbReference type="Proteomes" id="UP000637061">
    <property type="component" value="Unassembled WGS sequence"/>
</dbReference>
<dbReference type="PROSITE" id="PS50297">
    <property type="entry name" value="ANK_REP_REGION"/>
    <property type="match status" value="1"/>
</dbReference>
<evidence type="ECO:0000313" key="5">
    <source>
        <dbReference type="Proteomes" id="UP000637061"/>
    </source>
</evidence>
<dbReference type="EMBL" id="JAEHTE010000015">
    <property type="protein sequence ID" value="MBI6885116.1"/>
    <property type="molecule type" value="Genomic_DNA"/>
</dbReference>
<evidence type="ECO:0000256" key="2">
    <source>
        <dbReference type="ARBA" id="ARBA00023043"/>
    </source>
</evidence>
<name>A0A8I1EGK0_PSEPU</name>
<evidence type="ECO:0000256" key="3">
    <source>
        <dbReference type="PROSITE-ProRule" id="PRU00023"/>
    </source>
</evidence>
<gene>
    <name evidence="4" type="ORF">JEU22_14470</name>
</gene>
<reference evidence="4" key="1">
    <citation type="submission" date="2020-12" db="EMBL/GenBank/DDBJ databases">
        <title>Enhanced detection system for hospital associated transmission using whole genome sequencing surveillance.</title>
        <authorList>
            <person name="Harrison L.H."/>
            <person name="Van Tyne D."/>
            <person name="Marsh J.W."/>
            <person name="Griffith M.P."/>
            <person name="Snyder D.J."/>
            <person name="Cooper V.S."/>
            <person name="Mustapha M."/>
        </authorList>
    </citation>
    <scope>NUCLEOTIDE SEQUENCE</scope>
    <source>
        <strain evidence="4">PSB00042</strain>
    </source>
</reference>
<dbReference type="PROSITE" id="PS50088">
    <property type="entry name" value="ANK_REPEAT"/>
    <property type="match status" value="1"/>
</dbReference>
<accession>A0A8I1EGK0</accession>